<keyword evidence="3" id="KW-1185">Reference proteome</keyword>
<feature type="transmembrane region" description="Helical" evidence="1">
    <location>
        <begin position="31"/>
        <end position="49"/>
    </location>
</feature>
<evidence type="ECO:0000313" key="2">
    <source>
        <dbReference type="EMBL" id="AOW20476.1"/>
    </source>
</evidence>
<dbReference type="AlphaFoldDB" id="A0A1D8P7D4"/>
<feature type="transmembrane region" description="Helical" evidence="1">
    <location>
        <begin position="56"/>
        <end position="73"/>
    </location>
</feature>
<dbReference type="RefSeq" id="WP_070236619.1">
    <property type="nucleotide sequence ID" value="NZ_CP017478.1"/>
</dbReference>
<dbReference type="OrthoDB" id="8481428at2"/>
<evidence type="ECO:0000256" key="1">
    <source>
        <dbReference type="SAM" id="Phobius"/>
    </source>
</evidence>
<keyword evidence="1" id="KW-0472">Membrane</keyword>
<reference evidence="2 3" key="1">
    <citation type="submission" date="2016-10" db="EMBL/GenBank/DDBJ databases">
        <title>Lutibacter sp. LPB0138, isolated from marine gastropod.</title>
        <authorList>
            <person name="Kim E."/>
            <person name="Yi H."/>
        </authorList>
    </citation>
    <scope>NUCLEOTIDE SEQUENCE [LARGE SCALE GENOMIC DNA]</scope>
    <source>
        <strain evidence="2 3">LPB0138</strain>
    </source>
</reference>
<dbReference type="STRING" id="1850246.LPB138_07225"/>
<dbReference type="KEGG" id="lul:LPB138_07225"/>
<sequence length="118" mass="13250">MNKLNKILAFCVAIGLAIGEAILNWGNWQYTPLWIVDYIIVIWLLLGVFHKTKSKNILFGAWCFSFGVMYMALGVSTDPKDVHSVDQNVIKLYLIGLLITCSLVGLILSFLSLNKKDN</sequence>
<keyword evidence="1" id="KW-1133">Transmembrane helix</keyword>
<gene>
    <name evidence="2" type="ORF">LPB138_07225</name>
</gene>
<organism evidence="2 3">
    <name type="scientific">Urechidicola croceus</name>
    <dbReference type="NCBI Taxonomy" id="1850246"/>
    <lineage>
        <taxon>Bacteria</taxon>
        <taxon>Pseudomonadati</taxon>
        <taxon>Bacteroidota</taxon>
        <taxon>Flavobacteriia</taxon>
        <taxon>Flavobacteriales</taxon>
        <taxon>Flavobacteriaceae</taxon>
        <taxon>Urechidicola</taxon>
    </lineage>
</organism>
<dbReference type="Proteomes" id="UP000176050">
    <property type="component" value="Chromosome"/>
</dbReference>
<keyword evidence="1" id="KW-0812">Transmembrane</keyword>
<proteinExistence type="predicted"/>
<feature type="transmembrane region" description="Helical" evidence="1">
    <location>
        <begin position="93"/>
        <end position="113"/>
    </location>
</feature>
<evidence type="ECO:0000313" key="3">
    <source>
        <dbReference type="Proteomes" id="UP000176050"/>
    </source>
</evidence>
<protein>
    <submittedName>
        <fullName evidence="2">Uncharacterized protein</fullName>
    </submittedName>
</protein>
<name>A0A1D8P7D4_9FLAO</name>
<accession>A0A1D8P7D4</accession>
<dbReference type="EMBL" id="CP017478">
    <property type="protein sequence ID" value="AOW20476.1"/>
    <property type="molecule type" value="Genomic_DNA"/>
</dbReference>